<dbReference type="GO" id="GO:0000287">
    <property type="term" value="F:magnesium ion binding"/>
    <property type="evidence" value="ECO:0007669"/>
    <property type="project" value="UniProtKB-UniRule"/>
</dbReference>
<gene>
    <name evidence="5" type="primary">dut</name>
    <name evidence="8" type="ORF">DSOUD_1768</name>
</gene>
<dbReference type="GO" id="GO:0046081">
    <property type="term" value="P:dUTP catabolic process"/>
    <property type="evidence" value="ECO:0007669"/>
    <property type="project" value="InterPro"/>
</dbReference>
<accession>A0A0M4D1B2</accession>
<proteinExistence type="inferred from homology"/>
<comment type="catalytic activity">
    <reaction evidence="4 5">
        <text>dUTP + H2O = dUMP + diphosphate + H(+)</text>
        <dbReference type="Rhea" id="RHEA:10248"/>
        <dbReference type="ChEBI" id="CHEBI:15377"/>
        <dbReference type="ChEBI" id="CHEBI:15378"/>
        <dbReference type="ChEBI" id="CHEBI:33019"/>
        <dbReference type="ChEBI" id="CHEBI:61555"/>
        <dbReference type="ChEBI" id="CHEBI:246422"/>
        <dbReference type="EC" id="3.6.1.23"/>
    </reaction>
</comment>
<evidence type="ECO:0000256" key="4">
    <source>
        <dbReference type="ARBA" id="ARBA00047686"/>
    </source>
</evidence>
<dbReference type="UniPathway" id="UPA00610">
    <property type="reaction ID" value="UER00666"/>
</dbReference>
<dbReference type="NCBIfam" id="TIGR00576">
    <property type="entry name" value="dut"/>
    <property type="match status" value="1"/>
</dbReference>
<reference evidence="8 9" key="1">
    <citation type="submission" date="2015-07" db="EMBL/GenBank/DDBJ databases">
        <title>Isolation and Genomic Characterization of a Novel Halophilic Metal-Reducing Deltaproteobacterium from the Deep Subsurface.</title>
        <authorList>
            <person name="Badalamenti J.P."/>
            <person name="Summers Z.M."/>
            <person name="Gralnick J.A."/>
            <person name="Bond D.R."/>
        </authorList>
    </citation>
    <scope>NUCLEOTIDE SEQUENCE [LARGE SCALE GENOMIC DNA]</scope>
    <source>
        <strain evidence="8 9">WTL</strain>
    </source>
</reference>
<dbReference type="STRING" id="1603606.DSOUD_1768"/>
<dbReference type="GO" id="GO:0006226">
    <property type="term" value="P:dUMP biosynthetic process"/>
    <property type="evidence" value="ECO:0007669"/>
    <property type="project" value="UniProtKB-UniRule"/>
</dbReference>
<evidence type="ECO:0000256" key="2">
    <source>
        <dbReference type="ARBA" id="ARBA00022801"/>
    </source>
</evidence>
<feature type="region of interest" description="Disordered" evidence="6">
    <location>
        <begin position="1"/>
        <end position="25"/>
    </location>
</feature>
<dbReference type="KEGG" id="des:DSOUD_1768"/>
<evidence type="ECO:0000259" key="7">
    <source>
        <dbReference type="Pfam" id="PF00692"/>
    </source>
</evidence>
<comment type="pathway">
    <text evidence="5">Pyrimidine metabolism; dUMP biosynthesis; dUMP from dCTP (dUTP route): step 2/2.</text>
</comment>
<comment type="caution">
    <text evidence="5">Lacks conserved residue(s) required for the propagation of feature annotation.</text>
</comment>
<dbReference type="PANTHER" id="PTHR11241">
    <property type="entry name" value="DEOXYURIDINE 5'-TRIPHOSPHATE NUCLEOTIDOHYDROLASE"/>
    <property type="match status" value="1"/>
</dbReference>
<keyword evidence="5" id="KW-0460">Magnesium</keyword>
<dbReference type="EMBL" id="CP010802">
    <property type="protein sequence ID" value="ALC16546.1"/>
    <property type="molecule type" value="Genomic_DNA"/>
</dbReference>
<dbReference type="CDD" id="cd07557">
    <property type="entry name" value="trimeric_dUTPase"/>
    <property type="match status" value="1"/>
</dbReference>
<dbReference type="Proteomes" id="UP000057158">
    <property type="component" value="Chromosome"/>
</dbReference>
<evidence type="ECO:0000313" key="8">
    <source>
        <dbReference type="EMBL" id="ALC16546.1"/>
    </source>
</evidence>
<keyword evidence="2 5" id="KW-0378">Hydrolase</keyword>
<sequence>MSFPLNPRLSAIPERPSQMESPENMDSLLIPVKRLRAGAILPLYMTEHAAGMDLHAALEETLILSPGKRSLVPSGIALAIPPGFEGQVRPRSGLALKKGVALVNSPGTIDADYRGEIGVILINHGSEAVEIHSGDRIAQLVIAPVMRADLVWSEELDETLRNGGGFGHTGVESGGGR</sequence>
<comment type="function">
    <text evidence="5">This enzyme is involved in nucleotide metabolism: it produces dUMP, the immediate precursor of thymidine nucleotides and it decreases the intracellular concentration of dUTP so that uracil cannot be incorporated into DNA.</text>
</comment>
<evidence type="ECO:0000256" key="6">
    <source>
        <dbReference type="SAM" id="MobiDB-lite"/>
    </source>
</evidence>
<keyword evidence="5" id="KW-0479">Metal-binding</keyword>
<dbReference type="Gene3D" id="2.70.40.10">
    <property type="match status" value="1"/>
</dbReference>
<keyword evidence="3 5" id="KW-0546">Nucleotide metabolism</keyword>
<organism evidence="8 9">
    <name type="scientific">Desulfuromonas soudanensis</name>
    <dbReference type="NCBI Taxonomy" id="1603606"/>
    <lineage>
        <taxon>Bacteria</taxon>
        <taxon>Pseudomonadati</taxon>
        <taxon>Thermodesulfobacteriota</taxon>
        <taxon>Desulfuromonadia</taxon>
        <taxon>Desulfuromonadales</taxon>
        <taxon>Desulfuromonadaceae</taxon>
        <taxon>Desulfuromonas</taxon>
    </lineage>
</organism>
<name>A0A0M4D1B2_9BACT</name>
<dbReference type="GO" id="GO:0004170">
    <property type="term" value="F:dUTP diphosphatase activity"/>
    <property type="evidence" value="ECO:0007669"/>
    <property type="project" value="UniProtKB-UniRule"/>
</dbReference>
<protein>
    <recommendedName>
        <fullName evidence="5">Deoxyuridine 5'-triphosphate nucleotidohydrolase</fullName>
        <shortName evidence="5">dUTPase</shortName>
        <ecNumber evidence="5">3.6.1.23</ecNumber>
    </recommendedName>
    <alternativeName>
        <fullName evidence="5">dUTP pyrophosphatase</fullName>
    </alternativeName>
</protein>
<dbReference type="InterPro" id="IPR033704">
    <property type="entry name" value="dUTPase_trimeric"/>
</dbReference>
<feature type="binding site" evidence="5">
    <location>
        <begin position="91"/>
        <end position="93"/>
    </location>
    <ligand>
        <name>substrate</name>
    </ligand>
</feature>
<comment type="cofactor">
    <cofactor evidence="5">
        <name>Mg(2+)</name>
        <dbReference type="ChEBI" id="CHEBI:18420"/>
    </cofactor>
</comment>
<dbReference type="EC" id="3.6.1.23" evidence="5"/>
<dbReference type="SUPFAM" id="SSF51283">
    <property type="entry name" value="dUTPase-like"/>
    <property type="match status" value="1"/>
</dbReference>
<dbReference type="HAMAP" id="MF_00116">
    <property type="entry name" value="dUTPase_bact"/>
    <property type="match status" value="1"/>
</dbReference>
<feature type="binding site" evidence="5">
    <location>
        <position position="104"/>
    </location>
    <ligand>
        <name>substrate</name>
    </ligand>
</feature>
<feature type="binding site" evidence="5">
    <location>
        <begin position="108"/>
        <end position="110"/>
    </location>
    <ligand>
        <name>substrate</name>
    </ligand>
</feature>
<dbReference type="AlphaFoldDB" id="A0A0M4D1B2"/>
<comment type="similarity">
    <text evidence="1 5">Belongs to the dUTPase family.</text>
</comment>
<dbReference type="InterPro" id="IPR008181">
    <property type="entry name" value="dUTPase"/>
</dbReference>
<dbReference type="InterPro" id="IPR029054">
    <property type="entry name" value="dUTPase-like"/>
</dbReference>
<dbReference type="PATRIC" id="fig|1603606.3.peg.1923"/>
<evidence type="ECO:0000256" key="3">
    <source>
        <dbReference type="ARBA" id="ARBA00023080"/>
    </source>
</evidence>
<feature type="domain" description="dUTPase-like" evidence="7">
    <location>
        <begin position="40"/>
        <end position="170"/>
    </location>
</feature>
<dbReference type="Pfam" id="PF00692">
    <property type="entry name" value="dUTPase"/>
    <property type="match status" value="1"/>
</dbReference>
<evidence type="ECO:0000256" key="5">
    <source>
        <dbReference type="HAMAP-Rule" id="MF_00116"/>
    </source>
</evidence>
<dbReference type="InterPro" id="IPR036157">
    <property type="entry name" value="dUTPase-like_sf"/>
</dbReference>
<keyword evidence="9" id="KW-1185">Reference proteome</keyword>
<dbReference type="PANTHER" id="PTHR11241:SF0">
    <property type="entry name" value="DEOXYURIDINE 5'-TRIPHOSPHATE NUCLEOTIDOHYDROLASE"/>
    <property type="match status" value="1"/>
</dbReference>
<evidence type="ECO:0000313" key="9">
    <source>
        <dbReference type="Proteomes" id="UP000057158"/>
    </source>
</evidence>
<evidence type="ECO:0000256" key="1">
    <source>
        <dbReference type="ARBA" id="ARBA00006581"/>
    </source>
</evidence>
<dbReference type="NCBIfam" id="NF001862">
    <property type="entry name" value="PRK00601.1"/>
    <property type="match status" value="1"/>
</dbReference>